<evidence type="ECO:0000256" key="15">
    <source>
        <dbReference type="SAM" id="Phobius"/>
    </source>
</evidence>
<evidence type="ECO:0000313" key="19">
    <source>
        <dbReference type="Proteomes" id="UP001222027"/>
    </source>
</evidence>
<dbReference type="EMBL" id="JAQQAF010000009">
    <property type="protein sequence ID" value="KAJ8458106.1"/>
    <property type="molecule type" value="Genomic_DNA"/>
</dbReference>
<evidence type="ECO:0000259" key="17">
    <source>
        <dbReference type="PROSITE" id="PS50011"/>
    </source>
</evidence>
<dbReference type="InterPro" id="IPR017441">
    <property type="entry name" value="Protein_kinase_ATP_BS"/>
</dbReference>
<reference evidence="18 19" key="1">
    <citation type="submission" date="2022-12" db="EMBL/GenBank/DDBJ databases">
        <title>Chromosome-scale assembly of the Ensete ventricosum genome.</title>
        <authorList>
            <person name="Dussert Y."/>
            <person name="Stocks J."/>
            <person name="Wendawek A."/>
            <person name="Woldeyes F."/>
            <person name="Nichols R.A."/>
            <person name="Borrell J.S."/>
        </authorList>
    </citation>
    <scope>NUCLEOTIDE SEQUENCE [LARGE SCALE GENOMIC DNA]</scope>
    <source>
        <strain evidence="19">cv. Maze</strain>
        <tissue evidence="18">Seeds</tissue>
    </source>
</reference>
<dbReference type="InterPro" id="IPR013210">
    <property type="entry name" value="LRR_N_plant-typ"/>
</dbReference>
<dbReference type="GO" id="GO:0004672">
    <property type="term" value="F:protein kinase activity"/>
    <property type="evidence" value="ECO:0007669"/>
    <property type="project" value="InterPro"/>
</dbReference>
<dbReference type="CDD" id="cd14066">
    <property type="entry name" value="STKc_IRAK"/>
    <property type="match status" value="1"/>
</dbReference>
<proteinExistence type="predicted"/>
<dbReference type="SMART" id="SM00369">
    <property type="entry name" value="LRR_TYP"/>
    <property type="match status" value="10"/>
</dbReference>
<organism evidence="18 19">
    <name type="scientific">Ensete ventricosum</name>
    <name type="common">Abyssinian banana</name>
    <name type="synonym">Musa ensete</name>
    <dbReference type="NCBI Taxonomy" id="4639"/>
    <lineage>
        <taxon>Eukaryota</taxon>
        <taxon>Viridiplantae</taxon>
        <taxon>Streptophyta</taxon>
        <taxon>Embryophyta</taxon>
        <taxon>Tracheophyta</taxon>
        <taxon>Spermatophyta</taxon>
        <taxon>Magnoliopsida</taxon>
        <taxon>Liliopsida</taxon>
        <taxon>Zingiberales</taxon>
        <taxon>Musaceae</taxon>
        <taxon>Ensete</taxon>
    </lineage>
</organism>
<comment type="subcellular location">
    <subcellularLocation>
        <location evidence="1">Cell membrane</location>
        <topology evidence="1">Single-pass membrane protein</topology>
    </subcellularLocation>
    <subcellularLocation>
        <location evidence="2">Membrane</location>
        <topology evidence="2">Single-pass type I membrane protein</topology>
    </subcellularLocation>
</comment>
<dbReference type="SUPFAM" id="SSF52058">
    <property type="entry name" value="L domain-like"/>
    <property type="match status" value="2"/>
</dbReference>
<dbReference type="InterPro" id="IPR001611">
    <property type="entry name" value="Leu-rich_rpt"/>
</dbReference>
<dbReference type="InterPro" id="IPR032675">
    <property type="entry name" value="LRR_dom_sf"/>
</dbReference>
<evidence type="ECO:0000256" key="13">
    <source>
        <dbReference type="ARBA" id="ARBA00023180"/>
    </source>
</evidence>
<evidence type="ECO:0000256" key="10">
    <source>
        <dbReference type="ARBA" id="ARBA00022989"/>
    </source>
</evidence>
<dbReference type="GO" id="GO:0005524">
    <property type="term" value="F:ATP binding"/>
    <property type="evidence" value="ECO:0007669"/>
    <property type="project" value="UniProtKB-UniRule"/>
</dbReference>
<accession>A0AAV8P0X1</accession>
<evidence type="ECO:0000256" key="3">
    <source>
        <dbReference type="ARBA" id="ARBA00022553"/>
    </source>
</evidence>
<evidence type="ECO:0000256" key="12">
    <source>
        <dbReference type="ARBA" id="ARBA00023170"/>
    </source>
</evidence>
<dbReference type="GO" id="GO:0005886">
    <property type="term" value="C:plasma membrane"/>
    <property type="evidence" value="ECO:0007669"/>
    <property type="project" value="UniProtKB-SubCell"/>
</dbReference>
<dbReference type="InterPro" id="IPR011009">
    <property type="entry name" value="Kinase-like_dom_sf"/>
</dbReference>
<dbReference type="PROSITE" id="PS00107">
    <property type="entry name" value="PROTEIN_KINASE_ATP"/>
    <property type="match status" value="1"/>
</dbReference>
<evidence type="ECO:0000256" key="5">
    <source>
        <dbReference type="ARBA" id="ARBA00022692"/>
    </source>
</evidence>
<dbReference type="InterPro" id="IPR000719">
    <property type="entry name" value="Prot_kinase_dom"/>
</dbReference>
<evidence type="ECO:0000256" key="1">
    <source>
        <dbReference type="ARBA" id="ARBA00004162"/>
    </source>
</evidence>
<feature type="signal peptide" evidence="16">
    <location>
        <begin position="1"/>
        <end position="42"/>
    </location>
</feature>
<dbReference type="SUPFAM" id="SSF56112">
    <property type="entry name" value="Protein kinase-like (PK-like)"/>
    <property type="match status" value="1"/>
</dbReference>
<evidence type="ECO:0000256" key="6">
    <source>
        <dbReference type="ARBA" id="ARBA00022729"/>
    </source>
</evidence>
<dbReference type="FunFam" id="3.80.10.10:FF:000317">
    <property type="entry name" value="Inactive leucine-rich repeat receptor-like protein kinase"/>
    <property type="match status" value="1"/>
</dbReference>
<keyword evidence="8 14" id="KW-0547">Nucleotide-binding</keyword>
<dbReference type="Gene3D" id="3.80.10.10">
    <property type="entry name" value="Ribonuclease Inhibitor"/>
    <property type="match status" value="4"/>
</dbReference>
<dbReference type="InterPro" id="IPR055414">
    <property type="entry name" value="LRR_R13L4/SHOC2-like"/>
</dbReference>
<keyword evidence="9 14" id="KW-0067">ATP-binding</keyword>
<comment type="caution">
    <text evidence="18">The sequence shown here is derived from an EMBL/GenBank/DDBJ whole genome shotgun (WGS) entry which is preliminary data.</text>
</comment>
<evidence type="ECO:0000313" key="18">
    <source>
        <dbReference type="EMBL" id="KAJ8458106.1"/>
    </source>
</evidence>
<sequence length="1039" mass="112043">MMVKGDAVVHSGSCFLQQLHRMMRLPDVLLLQILLLPVFACAVDLPAPLNDEVMGLIVFKAALEDPTAALASWNEADATPCGWAHVRCDPRTSRVVRLALDSLSLSGPLPRGLDRLPALAALSLSNNNLSGPLPPGLSLLPALRSLDLSRNAFSGGLPGDLAFLPSIVSLDLSSNALSGPLPDSLFSAATCGTLRFLSLAENRLEGPFPSALSRCSFLLHLNLSNNRFSGSPDFETGVWSLSSLRLLDLSHNSFSGPVPDGTANMHRLKNLQLNGNRFSGTIPAGVGLCRHLSILDLSYNSFEGALPSSMRYLGSLTSLKLSNNQLSGDVPAWIGNLTTIQQVDLSNNKLAGNLPASLGGLKEVNYLSLSNNLLTGAIPDTVAGCTKLSELHLKGNRLNGSVPQGLFDLGLQFLDLSSNELTGTVPAGSTWISETLRSLDLSDNKLNGTIPPEMALFFGLRYLNLSWNDLQTQLPPELGLFRNLSVLDLRSSALYGSIPGDLCESGSLSVLQLDGNSLTGPIPEEIGNCSSLYLLSLSHNSLNGSIPASMSQLKKLEILNLEFNKLSGEIPEQLGGLDNLLAVNISHNQLIGRLPMGGIFQSLYSSALQGNLGLCTPLVMEPCKLDVPKPLVIDPDAYARGNGNDVPVVTNPATPMRHRRFLSISAIVAISAAVVIVLGVMAVTLLNMSARRRAVLMENELERMCSSSTRSGGSDVGTMVAFGPGSNLRPEDLAVGAEALLNKATELGRGVFGTVYRASVGEERVFAIKKLSTASIVQNQEDFDREVQRLGKVRHPNLMQLEGYYWTPQLQLLVSDYARHGSLHSRLHKRTESTPPLPWPDRFKIALGTAKGLAHLHQSVRPPIIHYNLKPTNILLGENCDPKISDFGLARLLQKLDKHIISSRFQSAMGYMAPELACQSLRVNEKCDVYGYGVLIAELVTGKKPVEYGDDDVVILIDHVRALLEQGRVLDCVDPSMGEFPEEEVLPVLKLGLVCTSQIPSSRPSMAEVVQILQVIKAPLQRDRRELADAITTNCVSLH</sequence>
<evidence type="ECO:0000256" key="14">
    <source>
        <dbReference type="PROSITE-ProRule" id="PRU10141"/>
    </source>
</evidence>
<dbReference type="PANTHER" id="PTHR48007:SF76">
    <property type="entry name" value="OS03G0145102 PROTEIN"/>
    <property type="match status" value="1"/>
</dbReference>
<dbReference type="Proteomes" id="UP001222027">
    <property type="component" value="Unassembled WGS sequence"/>
</dbReference>
<keyword evidence="3" id="KW-0597">Phosphoprotein</keyword>
<feature type="domain" description="Protein kinase" evidence="17">
    <location>
        <begin position="741"/>
        <end position="1016"/>
    </location>
</feature>
<keyword evidence="12" id="KW-0675">Receptor</keyword>
<protein>
    <recommendedName>
        <fullName evidence="17">Protein kinase domain-containing protein</fullName>
    </recommendedName>
</protein>
<feature type="chain" id="PRO_5043956154" description="Protein kinase domain-containing protein" evidence="16">
    <location>
        <begin position="43"/>
        <end position="1039"/>
    </location>
</feature>
<keyword evidence="19" id="KW-1185">Reference proteome</keyword>
<dbReference type="AlphaFoldDB" id="A0AAV8P0X1"/>
<evidence type="ECO:0000256" key="4">
    <source>
        <dbReference type="ARBA" id="ARBA00022614"/>
    </source>
</evidence>
<dbReference type="FunFam" id="3.80.10.10:FF:000413">
    <property type="entry name" value="Inactive leucine-rich repeat receptor-like protein kinase"/>
    <property type="match status" value="1"/>
</dbReference>
<dbReference type="FunFam" id="3.80.10.10:FF:000275">
    <property type="entry name" value="Leucine-rich repeat receptor-like protein kinase"/>
    <property type="match status" value="1"/>
</dbReference>
<evidence type="ECO:0000256" key="8">
    <source>
        <dbReference type="ARBA" id="ARBA00022741"/>
    </source>
</evidence>
<keyword evidence="11 15" id="KW-0472">Membrane</keyword>
<keyword evidence="6 16" id="KW-0732">Signal</keyword>
<dbReference type="PROSITE" id="PS50011">
    <property type="entry name" value="PROTEIN_KINASE_DOM"/>
    <property type="match status" value="1"/>
</dbReference>
<dbReference type="Pfam" id="PF00560">
    <property type="entry name" value="LRR_1"/>
    <property type="match status" value="1"/>
</dbReference>
<dbReference type="FunFam" id="1.10.510.10:FF:000267">
    <property type="entry name" value="probable LRR receptor-like serine/threonine-protein kinase IRK"/>
    <property type="match status" value="1"/>
</dbReference>
<feature type="binding site" evidence="14">
    <location>
        <position position="770"/>
    </location>
    <ligand>
        <name>ATP</name>
        <dbReference type="ChEBI" id="CHEBI:30616"/>
    </ligand>
</feature>
<keyword evidence="4" id="KW-0433">Leucine-rich repeat</keyword>
<name>A0AAV8P0X1_ENSVE</name>
<feature type="transmembrane region" description="Helical" evidence="15">
    <location>
        <begin position="661"/>
        <end position="686"/>
    </location>
</feature>
<dbReference type="Gene3D" id="1.10.510.10">
    <property type="entry name" value="Transferase(Phosphotransferase) domain 1"/>
    <property type="match status" value="1"/>
</dbReference>
<evidence type="ECO:0000256" key="16">
    <source>
        <dbReference type="SAM" id="SignalP"/>
    </source>
</evidence>
<dbReference type="Pfam" id="PF08263">
    <property type="entry name" value="LRRNT_2"/>
    <property type="match status" value="1"/>
</dbReference>
<evidence type="ECO:0000256" key="11">
    <source>
        <dbReference type="ARBA" id="ARBA00023136"/>
    </source>
</evidence>
<keyword evidence="10 15" id="KW-1133">Transmembrane helix</keyword>
<dbReference type="FunFam" id="3.30.200.20:FF:000295">
    <property type="entry name" value="probable LRR receptor-like serine/threonine-protein kinase IRK"/>
    <property type="match status" value="1"/>
</dbReference>
<dbReference type="Gene3D" id="3.30.200.20">
    <property type="entry name" value="Phosphorylase Kinase, domain 1"/>
    <property type="match status" value="1"/>
</dbReference>
<dbReference type="InterPro" id="IPR046959">
    <property type="entry name" value="PRK1-6/SRF4-like"/>
</dbReference>
<evidence type="ECO:0000256" key="7">
    <source>
        <dbReference type="ARBA" id="ARBA00022737"/>
    </source>
</evidence>
<dbReference type="Pfam" id="PF00069">
    <property type="entry name" value="Pkinase"/>
    <property type="match status" value="1"/>
</dbReference>
<keyword evidence="7" id="KW-0677">Repeat</keyword>
<evidence type="ECO:0000256" key="9">
    <source>
        <dbReference type="ARBA" id="ARBA00022840"/>
    </source>
</evidence>
<dbReference type="PANTHER" id="PTHR48007">
    <property type="entry name" value="LEUCINE-RICH REPEAT RECEPTOR-LIKE PROTEIN KINASE PXC1"/>
    <property type="match status" value="1"/>
</dbReference>
<dbReference type="Pfam" id="PF23598">
    <property type="entry name" value="LRR_14"/>
    <property type="match status" value="1"/>
</dbReference>
<evidence type="ECO:0000256" key="2">
    <source>
        <dbReference type="ARBA" id="ARBA00004479"/>
    </source>
</evidence>
<dbReference type="InterPro" id="IPR003591">
    <property type="entry name" value="Leu-rich_rpt_typical-subtyp"/>
</dbReference>
<keyword evidence="13" id="KW-0325">Glycoprotein</keyword>
<dbReference type="Pfam" id="PF13855">
    <property type="entry name" value="LRR_8"/>
    <property type="match status" value="3"/>
</dbReference>
<gene>
    <name evidence="18" type="ORF">OPV22_031032</name>
</gene>
<keyword evidence="5 15" id="KW-0812">Transmembrane</keyword>